<evidence type="ECO:0000313" key="2">
    <source>
        <dbReference type="EnsemblPlants" id="TuG1812S0002876000.01.T01.s_cds25563"/>
    </source>
</evidence>
<dbReference type="Pfam" id="PF24626">
    <property type="entry name" value="SH3_Tf2-1"/>
    <property type="match status" value="1"/>
</dbReference>
<keyword evidence="3" id="KW-1185">Reference proteome</keyword>
<dbReference type="PANTHER" id="PTHR46148">
    <property type="entry name" value="CHROMO DOMAIN-CONTAINING PROTEIN"/>
    <property type="match status" value="1"/>
</dbReference>
<dbReference type="Proteomes" id="UP000015106">
    <property type="component" value="Unassembled WGS sequence"/>
</dbReference>
<proteinExistence type="predicted"/>
<accession>A0A8R7VD27</accession>
<evidence type="ECO:0000259" key="1">
    <source>
        <dbReference type="Pfam" id="PF24626"/>
    </source>
</evidence>
<sequence>MEMYLRCAVHDTPKQWRCWLPAAEFWYNSSFHSSLGCSPFKALYGVEANEGSMVTWPASQPALPDGEQWDWSLHQENLRAHLARAQVKHKKFADLNQIERAFQVGGQVLLKLQPYVQKFVASRPCPKLAFKFFGPFSVIARIGPAAYKLDLPTDSKIHPVFHVSQLKPFTPNYSPVFSELPVTTDLSTKETIPMDILDRRMMKKGSTPVVQLQIAWDTVPPTITWEDYDVLHRRYPHASIWEDDATEEEVRSQGGENVTAAVQGT</sequence>
<organism evidence="2 3">
    <name type="scientific">Triticum urartu</name>
    <name type="common">Red wild einkorn</name>
    <name type="synonym">Crithodium urartu</name>
    <dbReference type="NCBI Taxonomy" id="4572"/>
    <lineage>
        <taxon>Eukaryota</taxon>
        <taxon>Viridiplantae</taxon>
        <taxon>Streptophyta</taxon>
        <taxon>Embryophyta</taxon>
        <taxon>Tracheophyta</taxon>
        <taxon>Spermatophyta</taxon>
        <taxon>Magnoliopsida</taxon>
        <taxon>Liliopsida</taxon>
        <taxon>Poales</taxon>
        <taxon>Poaceae</taxon>
        <taxon>BOP clade</taxon>
        <taxon>Pooideae</taxon>
        <taxon>Triticodae</taxon>
        <taxon>Triticeae</taxon>
        <taxon>Triticinae</taxon>
        <taxon>Triticum</taxon>
    </lineage>
</organism>
<dbReference type="SUPFAM" id="SSF53098">
    <property type="entry name" value="Ribonuclease H-like"/>
    <property type="match status" value="1"/>
</dbReference>
<dbReference type="Gramene" id="TuG1812S0002876000.01.T01">
    <property type="protein sequence ID" value="TuG1812S0002876000.01.T01.s_cds25563"/>
    <property type="gene ID" value="TuG1812S0002876000.01"/>
</dbReference>
<feature type="domain" description="Tf2-1-like SH3-like" evidence="1">
    <location>
        <begin position="106"/>
        <end position="169"/>
    </location>
</feature>
<dbReference type="PANTHER" id="PTHR46148:SF52">
    <property type="entry name" value="OS04G0603800 PROTEIN"/>
    <property type="match status" value="1"/>
</dbReference>
<dbReference type="Gene3D" id="3.30.420.10">
    <property type="entry name" value="Ribonuclease H-like superfamily/Ribonuclease H"/>
    <property type="match status" value="1"/>
</dbReference>
<reference evidence="3" key="1">
    <citation type="journal article" date="2013" name="Nature">
        <title>Draft genome of the wheat A-genome progenitor Triticum urartu.</title>
        <authorList>
            <person name="Ling H.Q."/>
            <person name="Zhao S."/>
            <person name="Liu D."/>
            <person name="Wang J."/>
            <person name="Sun H."/>
            <person name="Zhang C."/>
            <person name="Fan H."/>
            <person name="Li D."/>
            <person name="Dong L."/>
            <person name="Tao Y."/>
            <person name="Gao C."/>
            <person name="Wu H."/>
            <person name="Li Y."/>
            <person name="Cui Y."/>
            <person name="Guo X."/>
            <person name="Zheng S."/>
            <person name="Wang B."/>
            <person name="Yu K."/>
            <person name="Liang Q."/>
            <person name="Yang W."/>
            <person name="Lou X."/>
            <person name="Chen J."/>
            <person name="Feng M."/>
            <person name="Jian J."/>
            <person name="Zhang X."/>
            <person name="Luo G."/>
            <person name="Jiang Y."/>
            <person name="Liu J."/>
            <person name="Wang Z."/>
            <person name="Sha Y."/>
            <person name="Zhang B."/>
            <person name="Wu H."/>
            <person name="Tang D."/>
            <person name="Shen Q."/>
            <person name="Xue P."/>
            <person name="Zou S."/>
            <person name="Wang X."/>
            <person name="Liu X."/>
            <person name="Wang F."/>
            <person name="Yang Y."/>
            <person name="An X."/>
            <person name="Dong Z."/>
            <person name="Zhang K."/>
            <person name="Zhang X."/>
            <person name="Luo M.C."/>
            <person name="Dvorak J."/>
            <person name="Tong Y."/>
            <person name="Wang J."/>
            <person name="Yang H."/>
            <person name="Li Z."/>
            <person name="Wang D."/>
            <person name="Zhang A."/>
            <person name="Wang J."/>
        </authorList>
    </citation>
    <scope>NUCLEOTIDE SEQUENCE</scope>
    <source>
        <strain evidence="3">cv. G1812</strain>
    </source>
</reference>
<dbReference type="GO" id="GO:0003676">
    <property type="term" value="F:nucleic acid binding"/>
    <property type="evidence" value="ECO:0007669"/>
    <property type="project" value="InterPro"/>
</dbReference>
<dbReference type="InterPro" id="IPR036397">
    <property type="entry name" value="RNaseH_sf"/>
</dbReference>
<dbReference type="AlphaFoldDB" id="A0A8R7VD27"/>
<dbReference type="InterPro" id="IPR012337">
    <property type="entry name" value="RNaseH-like_sf"/>
</dbReference>
<evidence type="ECO:0000313" key="3">
    <source>
        <dbReference type="Proteomes" id="UP000015106"/>
    </source>
</evidence>
<protein>
    <recommendedName>
        <fullName evidence="1">Tf2-1-like SH3-like domain-containing protein</fullName>
    </recommendedName>
</protein>
<dbReference type="InterPro" id="IPR056924">
    <property type="entry name" value="SH3_Tf2-1"/>
</dbReference>
<name>A0A8R7VD27_TRIUA</name>
<dbReference type="EnsemblPlants" id="TuG1812S0002876000.01.T01">
    <property type="protein sequence ID" value="TuG1812S0002876000.01.T01.s_cds25563"/>
    <property type="gene ID" value="TuG1812S0002876000.01"/>
</dbReference>
<reference evidence="2" key="2">
    <citation type="submission" date="2022-06" db="UniProtKB">
        <authorList>
            <consortium name="EnsemblPlants"/>
        </authorList>
    </citation>
    <scope>IDENTIFICATION</scope>
</reference>